<evidence type="ECO:0000313" key="10">
    <source>
        <dbReference type="Proteomes" id="UP001372834"/>
    </source>
</evidence>
<dbReference type="GO" id="GO:0005743">
    <property type="term" value="C:mitochondrial inner membrane"/>
    <property type="evidence" value="ECO:0007669"/>
    <property type="project" value="UniProtKB-ARBA"/>
</dbReference>
<keyword evidence="3" id="KW-0689">Ribosomal protein</keyword>
<gene>
    <name evidence="9" type="ORF">RUM43_004280</name>
</gene>
<dbReference type="Gene3D" id="3.30.1320.10">
    <property type="match status" value="1"/>
</dbReference>
<feature type="region of interest" description="Disordered" evidence="8">
    <location>
        <begin position="136"/>
        <end position="159"/>
    </location>
</feature>
<evidence type="ECO:0000256" key="2">
    <source>
        <dbReference type="ARBA" id="ARBA00006668"/>
    </source>
</evidence>
<name>A0AAN8SAQ9_POLSC</name>
<keyword evidence="5" id="KW-0687">Ribonucleoprotein</keyword>
<evidence type="ECO:0000256" key="5">
    <source>
        <dbReference type="ARBA" id="ARBA00023274"/>
    </source>
</evidence>
<reference evidence="9 10" key="1">
    <citation type="submission" date="2023-10" db="EMBL/GenBank/DDBJ databases">
        <title>Genomes of two closely related lineages of the louse Polyplax serrata with different host specificities.</title>
        <authorList>
            <person name="Martinu J."/>
            <person name="Tarabai H."/>
            <person name="Stefka J."/>
            <person name="Hypsa V."/>
        </authorList>
    </citation>
    <scope>NUCLEOTIDE SEQUENCE [LARGE SCALE GENOMIC DNA]</scope>
    <source>
        <strain evidence="9">HR10_N</strain>
    </source>
</reference>
<dbReference type="FunFam" id="3.30.1320.10:FF:000004">
    <property type="entry name" value="28S ribosomal protein S16, mitochondrial"/>
    <property type="match status" value="1"/>
</dbReference>
<dbReference type="Proteomes" id="UP001372834">
    <property type="component" value="Unassembled WGS sequence"/>
</dbReference>
<feature type="compositionally biased region" description="Polar residues" evidence="8">
    <location>
        <begin position="136"/>
        <end position="148"/>
    </location>
</feature>
<feature type="compositionally biased region" description="Basic and acidic residues" evidence="8">
    <location>
        <begin position="149"/>
        <end position="159"/>
    </location>
</feature>
<evidence type="ECO:0000256" key="6">
    <source>
        <dbReference type="ARBA" id="ARBA00035263"/>
    </source>
</evidence>
<sequence length="159" mass="17771">MIKLPSSIGGAPFSPTSLKAIRLLRKGCANRPFFHISIMEAIKRTTDPVIEQIGSYDPLPNKYNEKLVAINFQRLNYWIKEGAIVSKSVKKLLGLAGYFPIHPESFQEAWENRKLILERLERLQAEVAKIEATKINTPDASGLDSSKGTSDRSEPSDKS</sequence>
<dbReference type="PANTHER" id="PTHR12919:SF20">
    <property type="entry name" value="SMALL RIBOSOMAL SUBUNIT PROTEIN BS16M"/>
    <property type="match status" value="1"/>
</dbReference>
<accession>A0AAN8SAQ9</accession>
<dbReference type="GO" id="GO:0003735">
    <property type="term" value="F:structural constituent of ribosome"/>
    <property type="evidence" value="ECO:0007669"/>
    <property type="project" value="InterPro"/>
</dbReference>
<keyword evidence="4" id="KW-0496">Mitochondrion</keyword>
<dbReference type="GO" id="GO:0032543">
    <property type="term" value="P:mitochondrial translation"/>
    <property type="evidence" value="ECO:0007669"/>
    <property type="project" value="TreeGrafter"/>
</dbReference>
<evidence type="ECO:0000313" key="9">
    <source>
        <dbReference type="EMBL" id="KAK6642778.1"/>
    </source>
</evidence>
<evidence type="ECO:0000256" key="7">
    <source>
        <dbReference type="ARBA" id="ARBA00035438"/>
    </source>
</evidence>
<dbReference type="PANTHER" id="PTHR12919">
    <property type="entry name" value="30S RIBOSOMAL PROTEIN S16"/>
    <property type="match status" value="1"/>
</dbReference>
<dbReference type="InterPro" id="IPR023803">
    <property type="entry name" value="Ribosomal_bS16_dom_sf"/>
</dbReference>
<comment type="subcellular location">
    <subcellularLocation>
        <location evidence="1">Mitochondrion</location>
    </subcellularLocation>
</comment>
<evidence type="ECO:0000256" key="8">
    <source>
        <dbReference type="SAM" id="MobiDB-lite"/>
    </source>
</evidence>
<dbReference type="EMBL" id="JAWJWE010000002">
    <property type="protein sequence ID" value="KAK6642778.1"/>
    <property type="molecule type" value="Genomic_DNA"/>
</dbReference>
<evidence type="ECO:0000256" key="4">
    <source>
        <dbReference type="ARBA" id="ARBA00023128"/>
    </source>
</evidence>
<comment type="caution">
    <text evidence="9">The sequence shown here is derived from an EMBL/GenBank/DDBJ whole genome shotgun (WGS) entry which is preliminary data.</text>
</comment>
<dbReference type="SUPFAM" id="SSF54565">
    <property type="entry name" value="Ribosomal protein S16"/>
    <property type="match status" value="1"/>
</dbReference>
<evidence type="ECO:0000256" key="3">
    <source>
        <dbReference type="ARBA" id="ARBA00022980"/>
    </source>
</evidence>
<comment type="similarity">
    <text evidence="2">Belongs to the bacterial ribosomal protein bS16 family.</text>
</comment>
<proteinExistence type="inferred from homology"/>
<dbReference type="Pfam" id="PF00886">
    <property type="entry name" value="Ribosomal_S16"/>
    <property type="match status" value="1"/>
</dbReference>
<organism evidence="9 10">
    <name type="scientific">Polyplax serrata</name>
    <name type="common">Common mouse louse</name>
    <dbReference type="NCBI Taxonomy" id="468196"/>
    <lineage>
        <taxon>Eukaryota</taxon>
        <taxon>Metazoa</taxon>
        <taxon>Ecdysozoa</taxon>
        <taxon>Arthropoda</taxon>
        <taxon>Hexapoda</taxon>
        <taxon>Insecta</taxon>
        <taxon>Pterygota</taxon>
        <taxon>Neoptera</taxon>
        <taxon>Paraneoptera</taxon>
        <taxon>Psocodea</taxon>
        <taxon>Troctomorpha</taxon>
        <taxon>Phthiraptera</taxon>
        <taxon>Anoplura</taxon>
        <taxon>Polyplacidae</taxon>
        <taxon>Polyplax</taxon>
    </lineage>
</organism>
<dbReference type="GO" id="GO:0005763">
    <property type="term" value="C:mitochondrial small ribosomal subunit"/>
    <property type="evidence" value="ECO:0007669"/>
    <property type="project" value="TreeGrafter"/>
</dbReference>
<dbReference type="AlphaFoldDB" id="A0AAN8SAQ9"/>
<protein>
    <recommendedName>
        <fullName evidence="6">Small ribosomal subunit protein bS16m</fullName>
    </recommendedName>
    <alternativeName>
        <fullName evidence="7">28S ribosomal protein S16, mitochondrial</fullName>
    </alternativeName>
</protein>
<evidence type="ECO:0000256" key="1">
    <source>
        <dbReference type="ARBA" id="ARBA00004173"/>
    </source>
</evidence>
<dbReference type="NCBIfam" id="TIGR00002">
    <property type="entry name" value="S16"/>
    <property type="match status" value="1"/>
</dbReference>
<dbReference type="HAMAP" id="MF_00385">
    <property type="entry name" value="Ribosomal_bS16"/>
    <property type="match status" value="1"/>
</dbReference>
<dbReference type="InterPro" id="IPR000307">
    <property type="entry name" value="Ribosomal_bS16"/>
</dbReference>